<accession>A0A7D8UNB5</accession>
<keyword evidence="7" id="KW-1185">Reference proteome</keyword>
<name>A0A7D8UNB5_9HELO</name>
<dbReference type="EMBL" id="QGMG01000478">
    <property type="protein sequence ID" value="TVY53276.1"/>
    <property type="molecule type" value="Genomic_DNA"/>
</dbReference>
<reference evidence="6 7" key="1">
    <citation type="submission" date="2018-05" db="EMBL/GenBank/DDBJ databases">
        <title>Whole genome sequencing for identification of molecular markers to develop diagnostic detection tools for the regulated plant pathogen Lachnellula willkommii.</title>
        <authorList>
            <person name="Giroux E."/>
            <person name="Bilodeau G."/>
        </authorList>
    </citation>
    <scope>NUCLEOTIDE SEQUENCE [LARGE SCALE GENOMIC DNA]</scope>
    <source>
        <strain evidence="6 7">CBS 625.97</strain>
    </source>
</reference>
<dbReference type="Proteomes" id="UP000481288">
    <property type="component" value="Unassembled WGS sequence"/>
</dbReference>
<evidence type="ECO:0000259" key="4">
    <source>
        <dbReference type="Pfam" id="PF00561"/>
    </source>
</evidence>
<protein>
    <submittedName>
        <fullName evidence="6">Putative hydrolase</fullName>
    </submittedName>
</protein>
<keyword evidence="2 6" id="KW-0378">Hydrolase</keyword>
<evidence type="ECO:0000256" key="2">
    <source>
        <dbReference type="ARBA" id="ARBA00022801"/>
    </source>
</evidence>
<dbReference type="InterPro" id="IPR029058">
    <property type="entry name" value="AB_hydrolase_fold"/>
</dbReference>
<dbReference type="SUPFAM" id="SSF53474">
    <property type="entry name" value="alpha/beta-Hydrolases"/>
    <property type="match status" value="2"/>
</dbReference>
<proteinExistence type="inferred from homology"/>
<keyword evidence="3" id="KW-0812">Transmembrane</keyword>
<dbReference type="InterPro" id="IPR000073">
    <property type="entry name" value="AB_hydrolase_1"/>
</dbReference>
<evidence type="ECO:0000256" key="3">
    <source>
        <dbReference type="SAM" id="Phobius"/>
    </source>
</evidence>
<dbReference type="GO" id="GO:0016787">
    <property type="term" value="F:hydrolase activity"/>
    <property type="evidence" value="ECO:0007669"/>
    <property type="project" value="UniProtKB-KW"/>
</dbReference>
<feature type="transmembrane region" description="Helical" evidence="3">
    <location>
        <begin position="30"/>
        <end position="54"/>
    </location>
</feature>
<feature type="domain" description="AB hydrolase-1" evidence="4">
    <location>
        <begin position="142"/>
        <end position="320"/>
    </location>
</feature>
<keyword evidence="3" id="KW-0472">Membrane</keyword>
<dbReference type="Gene3D" id="3.40.50.1820">
    <property type="entry name" value="alpha/beta hydrolase"/>
    <property type="match status" value="1"/>
</dbReference>
<feature type="domain" description="Peptidase S33 tripeptidyl aminopeptidase-like C-terminal" evidence="5">
    <location>
        <begin position="511"/>
        <end position="611"/>
    </location>
</feature>
<dbReference type="InterPro" id="IPR051601">
    <property type="entry name" value="Serine_prot/Carboxylest_S33"/>
</dbReference>
<evidence type="ECO:0000313" key="6">
    <source>
        <dbReference type="EMBL" id="TVY53276.1"/>
    </source>
</evidence>
<gene>
    <name evidence="6" type="ORF">LCER1_G007342</name>
</gene>
<evidence type="ECO:0000256" key="1">
    <source>
        <dbReference type="ARBA" id="ARBA00010088"/>
    </source>
</evidence>
<dbReference type="Pfam" id="PF08386">
    <property type="entry name" value="Abhydrolase_4"/>
    <property type="match status" value="1"/>
</dbReference>
<dbReference type="OrthoDB" id="425534at2759"/>
<keyword evidence="3" id="KW-1133">Transmembrane helix</keyword>
<organism evidence="6 7">
    <name type="scientific">Lachnellula cervina</name>
    <dbReference type="NCBI Taxonomy" id="1316786"/>
    <lineage>
        <taxon>Eukaryota</taxon>
        <taxon>Fungi</taxon>
        <taxon>Dikarya</taxon>
        <taxon>Ascomycota</taxon>
        <taxon>Pezizomycotina</taxon>
        <taxon>Leotiomycetes</taxon>
        <taxon>Helotiales</taxon>
        <taxon>Lachnaceae</taxon>
        <taxon>Lachnellula</taxon>
    </lineage>
</organism>
<dbReference type="InterPro" id="IPR013595">
    <property type="entry name" value="Pept_S33_TAP-like_C"/>
</dbReference>
<dbReference type="PANTHER" id="PTHR43248:SF25">
    <property type="entry name" value="AB HYDROLASE-1 DOMAIN-CONTAINING PROTEIN-RELATED"/>
    <property type="match status" value="1"/>
</dbReference>
<evidence type="ECO:0000313" key="7">
    <source>
        <dbReference type="Proteomes" id="UP000481288"/>
    </source>
</evidence>
<dbReference type="PANTHER" id="PTHR43248">
    <property type="entry name" value="2-SUCCINYL-6-HYDROXY-2,4-CYCLOHEXADIENE-1-CARBOXYLATE SYNTHASE"/>
    <property type="match status" value="1"/>
</dbReference>
<dbReference type="AlphaFoldDB" id="A0A7D8UNB5"/>
<comment type="caution">
    <text evidence="6">The sequence shown here is derived from an EMBL/GenBank/DDBJ whole genome shotgun (WGS) entry which is preliminary data.</text>
</comment>
<comment type="similarity">
    <text evidence="1">Belongs to the peptidase S33 family.</text>
</comment>
<dbReference type="Pfam" id="PF00561">
    <property type="entry name" value="Abhydrolase_1"/>
    <property type="match status" value="1"/>
</dbReference>
<evidence type="ECO:0000259" key="5">
    <source>
        <dbReference type="Pfam" id="PF08386"/>
    </source>
</evidence>
<sequence length="651" mass="72369">MDEKTPNNEQQQLLLGVYPRHRIRKPKMRLLPPYIILEHVCKLFIAVVLALWLWSWLYDENRNKVWVPIMGDGEVPVVVVKSGWRWSDVEAKREVKWQPCYEKYDCAKLELPLDYLDLTDKRRAAIAIIRFNATDRKDYKGPVFINPGGPGGSGIWFVKHLGPYYQSVVGKNHVSIHDPFFSAISKLTNPPWQDIISFDPRVGASTPRISCWENMQDSKIWKFRDVDVLDAHPGSLYDAYAQAAASSQQCAYTLQPSAESDLGVGSFVSTASVARDMLEVMTKVGEEKLKYWGFSYGTYLGATFAAMFPDKVGRMVNDGNVDVVEYSAGRGIHFIQDADTIMAAFYHFCHAAGQELCAFHLDSEKAIGTRLERLLENIRKNPVIVPGSSSSSGRPQIVSYSKVKRMIGSTLYRPLVMFPALADALAALEKGDGRVFLELATQRFDDPFLCETRYGVQEGGDPTDPTPEMPEAEVSEDGGTAIICSDGGWMNDTVDEFGAYVDEVMMMSKSVGAIMAEMRLECVHWSVQAKWKFDGPFEGNTSHPILFIANVADNVTPLRSAQANAKGFPGSIILVQNGYGHTSLSAPSKCTAKTIRAYFQNGTLPAIDTVCEPDLTPFEPYNVTRSVAESCEDHQLEVALFELMKAPVIGA</sequence>